<keyword evidence="4" id="KW-1185">Reference proteome</keyword>
<evidence type="ECO:0000259" key="2">
    <source>
        <dbReference type="Pfam" id="PF01814"/>
    </source>
</evidence>
<dbReference type="Pfam" id="PF01814">
    <property type="entry name" value="Hemerythrin"/>
    <property type="match status" value="1"/>
</dbReference>
<organism evidence="3 4">
    <name type="scientific">Streptomyces candidus</name>
    <dbReference type="NCBI Taxonomy" id="67283"/>
    <lineage>
        <taxon>Bacteria</taxon>
        <taxon>Bacillati</taxon>
        <taxon>Actinomycetota</taxon>
        <taxon>Actinomycetes</taxon>
        <taxon>Kitasatosporales</taxon>
        <taxon>Streptomycetaceae</taxon>
        <taxon>Streptomyces</taxon>
    </lineage>
</organism>
<reference evidence="3 4" key="1">
    <citation type="submission" date="2020-08" db="EMBL/GenBank/DDBJ databases">
        <title>Genomic Encyclopedia of Type Strains, Phase IV (KMG-IV): sequencing the most valuable type-strain genomes for metagenomic binning, comparative biology and taxonomic classification.</title>
        <authorList>
            <person name="Goeker M."/>
        </authorList>
    </citation>
    <scope>NUCLEOTIDE SEQUENCE [LARGE SCALE GENOMIC DNA]</scope>
    <source>
        <strain evidence="3 4">DSM 40141</strain>
    </source>
</reference>
<feature type="transmembrane region" description="Helical" evidence="1">
    <location>
        <begin position="204"/>
        <end position="225"/>
    </location>
</feature>
<keyword evidence="1" id="KW-1133">Transmembrane helix</keyword>
<comment type="caution">
    <text evidence="3">The sequence shown here is derived from an EMBL/GenBank/DDBJ whole genome shotgun (WGS) entry which is preliminary data.</text>
</comment>
<dbReference type="PANTHER" id="PTHR35585">
    <property type="entry name" value="HHE DOMAIN PROTEIN (AFU_ORTHOLOGUE AFUA_4G00730)"/>
    <property type="match status" value="1"/>
</dbReference>
<dbReference type="RefSeq" id="WP_185034744.1">
    <property type="nucleotide sequence ID" value="NZ_BNBN01000006.1"/>
</dbReference>
<feature type="domain" description="Hemerythrin-like" evidence="2">
    <location>
        <begin position="22"/>
        <end position="136"/>
    </location>
</feature>
<accession>A0A7X0HIY5</accession>
<keyword evidence="1" id="KW-0812">Transmembrane</keyword>
<name>A0A7X0HIY5_9ACTN</name>
<dbReference type="Proteomes" id="UP000540423">
    <property type="component" value="Unassembled WGS sequence"/>
</dbReference>
<keyword evidence="1" id="KW-0472">Membrane</keyword>
<dbReference type="AlphaFoldDB" id="A0A7X0HIY5"/>
<evidence type="ECO:0000313" key="4">
    <source>
        <dbReference type="Proteomes" id="UP000540423"/>
    </source>
</evidence>
<sequence>MARTIKDQTVEELGGDGSVLARQRREHAEMDRLMDRYQRLTDSEEQARLLKEIVQLVFSHAFAEETVLWPAVRCSVPDGEELTARVEQEHQQINDLTSEIERLDPQDPRRDEMVRRVFALIRQDIRDEEDELLPRLQDALNPAGLRRLGAAWEAVRRSAPTRPHPAVPRRPPGNALLGIPLSGYDRARDALGASTGSTAGRRRAAVVLGLLAAASAVVTVVVRGVRVTRRR</sequence>
<evidence type="ECO:0000313" key="3">
    <source>
        <dbReference type="EMBL" id="MBB6438534.1"/>
    </source>
</evidence>
<dbReference type="EMBL" id="JACHEM010000014">
    <property type="protein sequence ID" value="MBB6438534.1"/>
    <property type="molecule type" value="Genomic_DNA"/>
</dbReference>
<dbReference type="Gene3D" id="1.20.120.520">
    <property type="entry name" value="nmb1532 protein domain like"/>
    <property type="match status" value="1"/>
</dbReference>
<protein>
    <submittedName>
        <fullName evidence="3">Hemerythrin superfamily protein</fullName>
    </submittedName>
</protein>
<evidence type="ECO:0000256" key="1">
    <source>
        <dbReference type="SAM" id="Phobius"/>
    </source>
</evidence>
<proteinExistence type="predicted"/>
<gene>
    <name evidence="3" type="ORF">HNQ79_005046</name>
</gene>
<dbReference type="PANTHER" id="PTHR35585:SF1">
    <property type="entry name" value="HHE DOMAIN PROTEIN (AFU_ORTHOLOGUE AFUA_4G00730)"/>
    <property type="match status" value="1"/>
</dbReference>
<dbReference type="InterPro" id="IPR012312">
    <property type="entry name" value="Hemerythrin-like"/>
</dbReference>